<proteinExistence type="predicted"/>
<sequence length="40" mass="4951">MTIFKHFREFRHTVFKRPRKEIVLKYGNTTYGTVLCFFTH</sequence>
<accession>A0A0E9TDY8</accession>
<protein>
    <submittedName>
        <fullName evidence="1">Uncharacterized protein</fullName>
    </submittedName>
</protein>
<dbReference type="AlphaFoldDB" id="A0A0E9TDY8"/>
<dbReference type="EMBL" id="GBXM01056791">
    <property type="protein sequence ID" value="JAH51786.1"/>
    <property type="molecule type" value="Transcribed_RNA"/>
</dbReference>
<name>A0A0E9TDY8_ANGAN</name>
<organism evidence="1">
    <name type="scientific">Anguilla anguilla</name>
    <name type="common">European freshwater eel</name>
    <name type="synonym">Muraena anguilla</name>
    <dbReference type="NCBI Taxonomy" id="7936"/>
    <lineage>
        <taxon>Eukaryota</taxon>
        <taxon>Metazoa</taxon>
        <taxon>Chordata</taxon>
        <taxon>Craniata</taxon>
        <taxon>Vertebrata</taxon>
        <taxon>Euteleostomi</taxon>
        <taxon>Actinopterygii</taxon>
        <taxon>Neopterygii</taxon>
        <taxon>Teleostei</taxon>
        <taxon>Anguilliformes</taxon>
        <taxon>Anguillidae</taxon>
        <taxon>Anguilla</taxon>
    </lineage>
</organism>
<reference evidence="1" key="2">
    <citation type="journal article" date="2015" name="Fish Shellfish Immunol.">
        <title>Early steps in the European eel (Anguilla anguilla)-Vibrio vulnificus interaction in the gills: Role of the RtxA13 toxin.</title>
        <authorList>
            <person name="Callol A."/>
            <person name="Pajuelo D."/>
            <person name="Ebbesson L."/>
            <person name="Teles M."/>
            <person name="MacKenzie S."/>
            <person name="Amaro C."/>
        </authorList>
    </citation>
    <scope>NUCLEOTIDE SEQUENCE</scope>
</reference>
<evidence type="ECO:0000313" key="1">
    <source>
        <dbReference type="EMBL" id="JAH51786.1"/>
    </source>
</evidence>
<reference evidence="1" key="1">
    <citation type="submission" date="2014-11" db="EMBL/GenBank/DDBJ databases">
        <authorList>
            <person name="Amaro Gonzalez C."/>
        </authorList>
    </citation>
    <scope>NUCLEOTIDE SEQUENCE</scope>
</reference>